<dbReference type="InterPro" id="IPR002125">
    <property type="entry name" value="CMP_dCMP_dom"/>
</dbReference>
<accession>S7RSG5</accession>
<gene>
    <name evidence="3" type="ORF">GLOTRDRAFT_93474</name>
</gene>
<feature type="compositionally biased region" description="Basic residues" evidence="1">
    <location>
        <begin position="240"/>
        <end position="266"/>
    </location>
</feature>
<dbReference type="Gene3D" id="3.40.140.10">
    <property type="entry name" value="Cytidine Deaminase, domain 2"/>
    <property type="match status" value="1"/>
</dbReference>
<dbReference type="RefSeq" id="XP_007865976.1">
    <property type="nucleotide sequence ID" value="XM_007867785.1"/>
</dbReference>
<organism evidence="3 4">
    <name type="scientific">Gloeophyllum trabeum (strain ATCC 11539 / FP-39264 / Madison 617)</name>
    <name type="common">Brown rot fungus</name>
    <dbReference type="NCBI Taxonomy" id="670483"/>
    <lineage>
        <taxon>Eukaryota</taxon>
        <taxon>Fungi</taxon>
        <taxon>Dikarya</taxon>
        <taxon>Basidiomycota</taxon>
        <taxon>Agaricomycotina</taxon>
        <taxon>Agaricomycetes</taxon>
        <taxon>Gloeophyllales</taxon>
        <taxon>Gloeophyllaceae</taxon>
        <taxon>Gloeophyllum</taxon>
    </lineage>
</organism>
<dbReference type="AlphaFoldDB" id="S7RSG5"/>
<evidence type="ECO:0000313" key="3">
    <source>
        <dbReference type="EMBL" id="EPQ55964.1"/>
    </source>
</evidence>
<evidence type="ECO:0000256" key="1">
    <source>
        <dbReference type="SAM" id="MobiDB-lite"/>
    </source>
</evidence>
<dbReference type="GeneID" id="19309503"/>
<dbReference type="OMA" id="ARPCWRC"/>
<dbReference type="GO" id="GO:0003824">
    <property type="term" value="F:catalytic activity"/>
    <property type="evidence" value="ECO:0007669"/>
    <property type="project" value="InterPro"/>
</dbReference>
<name>S7RSG5_GLOTA</name>
<dbReference type="KEGG" id="gtr:GLOTRDRAFT_93474"/>
<dbReference type="Pfam" id="PF00383">
    <property type="entry name" value="dCMP_cyt_deam_1"/>
    <property type="match status" value="1"/>
</dbReference>
<dbReference type="SUPFAM" id="SSF53927">
    <property type="entry name" value="Cytidine deaminase-like"/>
    <property type="match status" value="1"/>
</dbReference>
<dbReference type="Proteomes" id="UP000030669">
    <property type="component" value="Unassembled WGS sequence"/>
</dbReference>
<dbReference type="HOGENOM" id="CLU_057365_0_0_1"/>
<keyword evidence="4" id="KW-1185">Reference proteome</keyword>
<dbReference type="InterPro" id="IPR016193">
    <property type="entry name" value="Cytidine_deaminase-like"/>
</dbReference>
<dbReference type="GO" id="GO:0006139">
    <property type="term" value="P:nucleobase-containing compound metabolic process"/>
    <property type="evidence" value="ECO:0007669"/>
    <property type="project" value="UniProtKB-ARBA"/>
</dbReference>
<feature type="region of interest" description="Disordered" evidence="1">
    <location>
        <begin position="240"/>
        <end position="276"/>
    </location>
</feature>
<protein>
    <recommendedName>
        <fullName evidence="2">CMP/dCMP-type deaminase domain-containing protein</fullName>
    </recommendedName>
</protein>
<dbReference type="eggNOG" id="ENOG502SDQ5">
    <property type="taxonomic scope" value="Eukaryota"/>
</dbReference>
<evidence type="ECO:0000313" key="4">
    <source>
        <dbReference type="Proteomes" id="UP000030669"/>
    </source>
</evidence>
<sequence>MKAWIRLPDDKTLQSVAIAIHNKQVPSRLAGTSDCATEDTWLQDENAAAPRSDITVDDERVPHQARAVYRAQDSSAMRDGALSTHDVFVWILSASVAPMWDSNNDPLDGRNSEVNIHTSHPIMLCFSPALHPDARTLVTFQISIMNKTQFYLSQCAEAAAKSSMCFTLGAVLVKGGKVISSGYNHHRPHYDGAEALTRGHRKPVSMHAEMHAIFNLTGMSPSFRKQVQGVERRLTCCKQPQHRAKGSRRFSRKHLSPLGKKRKNNRGVRSSERRNHRHLAATITGDGGSAVVVARGYESERNYHKPSRVSCTVEYPGKGWDSRRRDSRVNGADIYVARITKNGTGNAKPCWRCLEWCRWAGVKRVFHWNSESEKFDVVKVNSAERDQYETHADGRLYAGLGW</sequence>
<dbReference type="OrthoDB" id="9972196at2759"/>
<dbReference type="EMBL" id="KB469301">
    <property type="protein sequence ID" value="EPQ55964.1"/>
    <property type="molecule type" value="Genomic_DNA"/>
</dbReference>
<feature type="domain" description="CMP/dCMP-type deaminase" evidence="2">
    <location>
        <begin position="146"/>
        <end position="219"/>
    </location>
</feature>
<evidence type="ECO:0000259" key="2">
    <source>
        <dbReference type="Pfam" id="PF00383"/>
    </source>
</evidence>
<reference evidence="3 4" key="1">
    <citation type="journal article" date="2012" name="Science">
        <title>The Paleozoic origin of enzymatic lignin decomposition reconstructed from 31 fungal genomes.</title>
        <authorList>
            <person name="Floudas D."/>
            <person name="Binder M."/>
            <person name="Riley R."/>
            <person name="Barry K."/>
            <person name="Blanchette R.A."/>
            <person name="Henrissat B."/>
            <person name="Martinez A.T."/>
            <person name="Otillar R."/>
            <person name="Spatafora J.W."/>
            <person name="Yadav J.S."/>
            <person name="Aerts A."/>
            <person name="Benoit I."/>
            <person name="Boyd A."/>
            <person name="Carlson A."/>
            <person name="Copeland A."/>
            <person name="Coutinho P.M."/>
            <person name="de Vries R.P."/>
            <person name="Ferreira P."/>
            <person name="Findley K."/>
            <person name="Foster B."/>
            <person name="Gaskell J."/>
            <person name="Glotzer D."/>
            <person name="Gorecki P."/>
            <person name="Heitman J."/>
            <person name="Hesse C."/>
            <person name="Hori C."/>
            <person name="Igarashi K."/>
            <person name="Jurgens J.A."/>
            <person name="Kallen N."/>
            <person name="Kersten P."/>
            <person name="Kohler A."/>
            <person name="Kuees U."/>
            <person name="Kumar T.K.A."/>
            <person name="Kuo A."/>
            <person name="LaButti K."/>
            <person name="Larrondo L.F."/>
            <person name="Lindquist E."/>
            <person name="Ling A."/>
            <person name="Lombard V."/>
            <person name="Lucas S."/>
            <person name="Lundell T."/>
            <person name="Martin R."/>
            <person name="McLaughlin D.J."/>
            <person name="Morgenstern I."/>
            <person name="Morin E."/>
            <person name="Murat C."/>
            <person name="Nagy L.G."/>
            <person name="Nolan M."/>
            <person name="Ohm R.A."/>
            <person name="Patyshakuliyeva A."/>
            <person name="Rokas A."/>
            <person name="Ruiz-Duenas F.J."/>
            <person name="Sabat G."/>
            <person name="Salamov A."/>
            <person name="Samejima M."/>
            <person name="Schmutz J."/>
            <person name="Slot J.C."/>
            <person name="St John F."/>
            <person name="Stenlid J."/>
            <person name="Sun H."/>
            <person name="Sun S."/>
            <person name="Syed K."/>
            <person name="Tsang A."/>
            <person name="Wiebenga A."/>
            <person name="Young D."/>
            <person name="Pisabarro A."/>
            <person name="Eastwood D.C."/>
            <person name="Martin F."/>
            <person name="Cullen D."/>
            <person name="Grigoriev I.V."/>
            <person name="Hibbett D.S."/>
        </authorList>
    </citation>
    <scope>NUCLEOTIDE SEQUENCE [LARGE SCALE GENOMIC DNA]</scope>
    <source>
        <strain evidence="3 4">ATCC 11539</strain>
    </source>
</reference>
<proteinExistence type="predicted"/>